<name>A0A087LZB8_9HYPH</name>
<dbReference type="Pfam" id="PF01899">
    <property type="entry name" value="MNHE"/>
    <property type="match status" value="1"/>
</dbReference>
<feature type="transmembrane region" description="Helical" evidence="7">
    <location>
        <begin position="60"/>
        <end position="83"/>
    </location>
</feature>
<dbReference type="Proteomes" id="UP000028981">
    <property type="component" value="Unassembled WGS sequence"/>
</dbReference>
<reference evidence="8 9" key="1">
    <citation type="submission" date="2014-08" db="EMBL/GenBank/DDBJ databases">
        <authorList>
            <person name="Hassan Y.I."/>
            <person name="Lepp D."/>
            <person name="Zhou T."/>
        </authorList>
    </citation>
    <scope>NUCLEOTIDE SEQUENCE [LARGE SCALE GENOMIC DNA]</scope>
    <source>
        <strain evidence="8 9">IFO13584</strain>
    </source>
</reference>
<gene>
    <name evidence="8" type="ORF">JP75_17885</name>
</gene>
<keyword evidence="5 7" id="KW-1133">Transmembrane helix</keyword>
<dbReference type="InterPro" id="IPR002758">
    <property type="entry name" value="Cation_antiport_E"/>
</dbReference>
<feature type="transmembrane region" description="Helical" evidence="7">
    <location>
        <begin position="5"/>
        <end position="21"/>
    </location>
</feature>
<dbReference type="OrthoDB" id="9807187at2"/>
<keyword evidence="3" id="KW-1003">Cell membrane</keyword>
<accession>A0A087LZB8</accession>
<evidence type="ECO:0000256" key="3">
    <source>
        <dbReference type="ARBA" id="ARBA00022475"/>
    </source>
</evidence>
<dbReference type="EMBL" id="JQGC01000017">
    <property type="protein sequence ID" value="KFL29971.1"/>
    <property type="molecule type" value="Genomic_DNA"/>
</dbReference>
<feature type="transmembrane region" description="Helical" evidence="7">
    <location>
        <begin position="103"/>
        <end position="122"/>
    </location>
</feature>
<dbReference type="STRING" id="46914.JP75_17885"/>
<comment type="subcellular location">
    <subcellularLocation>
        <location evidence="1">Cell membrane</location>
        <topology evidence="1">Multi-pass membrane protein</topology>
    </subcellularLocation>
</comment>
<evidence type="ECO:0000256" key="4">
    <source>
        <dbReference type="ARBA" id="ARBA00022692"/>
    </source>
</evidence>
<keyword evidence="6 7" id="KW-0472">Membrane</keyword>
<keyword evidence="4 7" id="KW-0812">Transmembrane</keyword>
<evidence type="ECO:0000313" key="9">
    <source>
        <dbReference type="Proteomes" id="UP000028981"/>
    </source>
</evidence>
<dbReference type="RefSeq" id="WP_035085484.1">
    <property type="nucleotide sequence ID" value="NZ_JQGC01000017.1"/>
</dbReference>
<sequence>MRRLLPHPILAGFLLILWLVLQQSAGLGHILFGGVIAIAVSMAASAIIPERVVIRRPLKFIQLILVAGLDIIRSNLAVMSVLFHPRPNPTAGFIEMDLTLKNPFALAILAVILTATPGSAWLEYDRARSTVLIHVFDLVDEDEWVATVKKRYEALLLEIFQ</sequence>
<evidence type="ECO:0000256" key="2">
    <source>
        <dbReference type="ARBA" id="ARBA00006228"/>
    </source>
</evidence>
<evidence type="ECO:0000256" key="7">
    <source>
        <dbReference type="SAM" id="Phobius"/>
    </source>
</evidence>
<dbReference type="PIRSF" id="PIRSF019239">
    <property type="entry name" value="MrpE"/>
    <property type="match status" value="1"/>
</dbReference>
<feature type="transmembrane region" description="Helical" evidence="7">
    <location>
        <begin position="27"/>
        <end position="48"/>
    </location>
</feature>
<dbReference type="GO" id="GO:0005886">
    <property type="term" value="C:plasma membrane"/>
    <property type="evidence" value="ECO:0007669"/>
    <property type="project" value="UniProtKB-SubCell"/>
</dbReference>
<comment type="caution">
    <text evidence="8">The sequence shown here is derived from an EMBL/GenBank/DDBJ whole genome shotgun (WGS) entry which is preliminary data.</text>
</comment>
<dbReference type="PANTHER" id="PTHR34584">
    <property type="entry name" value="NA(+)/H(+) ANTIPORTER SUBUNIT E1"/>
    <property type="match status" value="1"/>
</dbReference>
<organism evidence="8 9">
    <name type="scientific">Devosia riboflavina</name>
    <dbReference type="NCBI Taxonomy" id="46914"/>
    <lineage>
        <taxon>Bacteria</taxon>
        <taxon>Pseudomonadati</taxon>
        <taxon>Pseudomonadota</taxon>
        <taxon>Alphaproteobacteria</taxon>
        <taxon>Hyphomicrobiales</taxon>
        <taxon>Devosiaceae</taxon>
        <taxon>Devosia</taxon>
    </lineage>
</organism>
<dbReference type="NCBIfam" id="NF006520">
    <property type="entry name" value="PRK08965.1-4"/>
    <property type="match status" value="1"/>
</dbReference>
<evidence type="ECO:0000256" key="1">
    <source>
        <dbReference type="ARBA" id="ARBA00004651"/>
    </source>
</evidence>
<evidence type="ECO:0000256" key="5">
    <source>
        <dbReference type="ARBA" id="ARBA00022989"/>
    </source>
</evidence>
<proteinExistence type="inferred from homology"/>
<dbReference type="AlphaFoldDB" id="A0A087LZB8"/>
<comment type="similarity">
    <text evidence="2">Belongs to the CPA3 antiporters (TC 2.A.63) subunit E family.</text>
</comment>
<protein>
    <submittedName>
        <fullName evidence="8">Monovalent cation/H+ antiporter subunit E</fullName>
    </submittedName>
</protein>
<dbReference type="PANTHER" id="PTHR34584:SF1">
    <property type="entry name" value="NA(+)_H(+) ANTIPORTER SUBUNIT E1"/>
    <property type="match status" value="1"/>
</dbReference>
<evidence type="ECO:0000256" key="6">
    <source>
        <dbReference type="ARBA" id="ARBA00023136"/>
    </source>
</evidence>
<evidence type="ECO:0000313" key="8">
    <source>
        <dbReference type="EMBL" id="KFL29971.1"/>
    </source>
</evidence>
<dbReference type="GO" id="GO:0008324">
    <property type="term" value="F:monoatomic cation transmembrane transporter activity"/>
    <property type="evidence" value="ECO:0007669"/>
    <property type="project" value="InterPro"/>
</dbReference>
<keyword evidence="9" id="KW-1185">Reference proteome</keyword>